<dbReference type="PANTHER" id="PTHR14027">
    <property type="entry name" value="RNA POLYMERASE-ASSOCIATED PROTEIN CTR9"/>
    <property type="match status" value="1"/>
</dbReference>
<feature type="repeat" description="TPR" evidence="3">
    <location>
        <begin position="407"/>
        <end position="440"/>
    </location>
</feature>
<dbReference type="SUPFAM" id="SSF48452">
    <property type="entry name" value="TPR-like"/>
    <property type="match status" value="2"/>
</dbReference>
<dbReference type="InterPro" id="IPR019734">
    <property type="entry name" value="TPR_rpt"/>
</dbReference>
<dbReference type="Proteomes" id="UP001295684">
    <property type="component" value="Unassembled WGS sequence"/>
</dbReference>
<feature type="repeat" description="TPR" evidence="3">
    <location>
        <begin position="617"/>
        <end position="650"/>
    </location>
</feature>
<evidence type="ECO:0000256" key="1">
    <source>
        <dbReference type="ARBA" id="ARBA00022737"/>
    </source>
</evidence>
<keyword evidence="7" id="KW-1185">Reference proteome</keyword>
<evidence type="ECO:0000313" key="7">
    <source>
        <dbReference type="Proteomes" id="UP001295684"/>
    </source>
</evidence>
<dbReference type="EMBL" id="CAMPGE010010897">
    <property type="protein sequence ID" value="CAI2369743.1"/>
    <property type="molecule type" value="Genomic_DNA"/>
</dbReference>
<evidence type="ECO:0000256" key="2">
    <source>
        <dbReference type="ARBA" id="ARBA00022803"/>
    </source>
</evidence>
<comment type="caution">
    <text evidence="6">The sequence shown here is derived from an EMBL/GenBank/DDBJ whole genome shotgun (WGS) entry which is preliminary data.</text>
</comment>
<evidence type="ECO:0000313" key="6">
    <source>
        <dbReference type="EMBL" id="CAI2369743.1"/>
    </source>
</evidence>
<gene>
    <name evidence="6" type="ORF">ECRASSUSDP1_LOCUS11046</name>
</gene>
<dbReference type="Pfam" id="PF13181">
    <property type="entry name" value="TPR_8"/>
    <property type="match status" value="1"/>
</dbReference>
<name>A0AAD1UHZ4_EUPCR</name>
<dbReference type="SMART" id="SM00028">
    <property type="entry name" value="TPR"/>
    <property type="match status" value="11"/>
</dbReference>
<dbReference type="GO" id="GO:0006355">
    <property type="term" value="P:regulation of DNA-templated transcription"/>
    <property type="evidence" value="ECO:0007669"/>
    <property type="project" value="InterPro"/>
</dbReference>
<feature type="compositionally biased region" description="Basic and acidic residues" evidence="5">
    <location>
        <begin position="1135"/>
        <end position="1145"/>
    </location>
</feature>
<dbReference type="InterPro" id="IPR031101">
    <property type="entry name" value="Ctr9"/>
</dbReference>
<feature type="repeat" description="TPR" evidence="3">
    <location>
        <begin position="325"/>
        <end position="358"/>
    </location>
</feature>
<feature type="region of interest" description="Disordered" evidence="5">
    <location>
        <begin position="1000"/>
        <end position="1145"/>
    </location>
</feature>
<feature type="repeat" description="TPR" evidence="3">
    <location>
        <begin position="373"/>
        <end position="406"/>
    </location>
</feature>
<protein>
    <submittedName>
        <fullName evidence="6">Uncharacterized protein</fullName>
    </submittedName>
</protein>
<feature type="compositionally biased region" description="Basic residues" evidence="5">
    <location>
        <begin position="1011"/>
        <end position="1022"/>
    </location>
</feature>
<evidence type="ECO:0000256" key="3">
    <source>
        <dbReference type="PROSITE-ProRule" id="PRU00339"/>
    </source>
</evidence>
<dbReference type="GO" id="GO:0016593">
    <property type="term" value="C:Cdc73/Paf1 complex"/>
    <property type="evidence" value="ECO:0007669"/>
    <property type="project" value="TreeGrafter"/>
</dbReference>
<dbReference type="PROSITE" id="PS50005">
    <property type="entry name" value="TPR"/>
    <property type="match status" value="5"/>
</dbReference>
<sequence>MEAAQDLFGNIKIPIDNGNGGVINLNSIIEVSEFKKVMKILQNEMSKTNSLDCLKKYFDIWTEIALEFHKLESRTPPGNSLEDPVLVQILKEQVEFARQYRTRINLYKEPEFQSKISSVSQKSQISCYNKLAGYYLKKAETEREENRDGLIMEANNYINKATELSYQETSTSFSRGYCSLISGQLSQAEREFDHVIRMSKDDIPSLLGKASVLFNKEKYHQALGYYKKVININPLVPLNVYNTCALLLILGADKMFISKTQSPGTSFMSYNLEALKEAREVYQQVLERDPSNQGALIGLIMTDTANEDEYFENIAKSFKANQNNPGILLSLGEIFLRKGDLDRAENVANRALEIIDSTSNKNDTKKEIRVLKSNLLVLVGKILHSKKDYKKAFKFYGDAVSAQENNPIALHYFGTMHLHLRNYKDAEKNFEKVLDLTEIQKEKQPLNIETMKILAQTKARMMKRDEAVKLLNTVLENDRNDTESYLLSAYLNEQKDYCKALTCYLRAMELLEKDFEILRASKDVKDLKEEDYIDPIYYNNIAVLYMKIEQAEDARNALNKARGTLKAIRELNPDDLRLKSISLVLSFNEACHYEAIGEIGRATNIYKQIIEQEPSYIDAYLRLGILAKQRGDTTKAVKYGEKAVSQQPDKKPVIPYCVLGNFYMENEQYVKADREFRNAIGKNPMDAYAYISTGNIFYNSSCRYRDNPKKQEDKLREALRKYLKALEYDDSNAYAANCVGNIIGEYGMIDEAVEIYKVVGENHPEIPHSMINTGHILASQGRIPNALKLYEKALEKFYNGRNDKIESWIAKLHYLSKSYDECEKILKTMVQRNPHDIIPRFNLALCLQSKSIDILNKDFREVKETRKTIQNLELAKKIFSGIINLQQKMRKLLPSNCREEKLAHHKTAHSRILKIADERVLFITHTLKNPYLQHDIAQEQKAKKIFEENQRKIREIEEAERLKLEEENQKKREFQQARESKAEEQDKIYEQLAKEWAEEEAKKKEEEKFKEKKSKREKKAKKKEKDDDFISRSDQESDKDYNAQEDLMRRQLRSEEELKEAGLTREEAENLGSGGLADLQKAHKKKKSKKEKRKKDKKKKEKKSKKNRLKRNKPADDEIFGDEGGLEPNLADEGEGTKRQKFDDE</sequence>
<accession>A0AAD1UHZ4</accession>
<keyword evidence="4" id="KW-0175">Coiled coil</keyword>
<evidence type="ECO:0000256" key="4">
    <source>
        <dbReference type="SAM" id="Coils"/>
    </source>
</evidence>
<feature type="compositionally biased region" description="Basic and acidic residues" evidence="5">
    <location>
        <begin position="1023"/>
        <end position="1068"/>
    </location>
</feature>
<dbReference type="AlphaFoldDB" id="A0AAD1UHZ4"/>
<dbReference type="Gene3D" id="1.25.40.10">
    <property type="entry name" value="Tetratricopeptide repeat domain"/>
    <property type="match status" value="4"/>
</dbReference>
<dbReference type="GO" id="GO:0000993">
    <property type="term" value="F:RNA polymerase II complex binding"/>
    <property type="evidence" value="ECO:0007669"/>
    <property type="project" value="TreeGrafter"/>
</dbReference>
<dbReference type="PANTHER" id="PTHR14027:SF2">
    <property type="entry name" value="RNA POLYMERASE-ASSOCIATED PROTEIN CTR9 HOMOLOG"/>
    <property type="match status" value="1"/>
</dbReference>
<reference evidence="6" key="1">
    <citation type="submission" date="2023-07" db="EMBL/GenBank/DDBJ databases">
        <authorList>
            <consortium name="AG Swart"/>
            <person name="Singh M."/>
            <person name="Singh A."/>
            <person name="Seah K."/>
            <person name="Emmerich C."/>
        </authorList>
    </citation>
    <scope>NUCLEOTIDE SEQUENCE</scope>
    <source>
        <strain evidence="6">DP1</strain>
    </source>
</reference>
<proteinExistence type="predicted"/>
<feature type="repeat" description="TPR" evidence="3">
    <location>
        <begin position="653"/>
        <end position="686"/>
    </location>
</feature>
<evidence type="ECO:0000256" key="5">
    <source>
        <dbReference type="SAM" id="MobiDB-lite"/>
    </source>
</evidence>
<feature type="coiled-coil region" evidence="4">
    <location>
        <begin position="541"/>
        <end position="571"/>
    </location>
</feature>
<feature type="compositionally biased region" description="Basic residues" evidence="5">
    <location>
        <begin position="1082"/>
        <end position="1112"/>
    </location>
</feature>
<dbReference type="GO" id="GO:0006368">
    <property type="term" value="P:transcription elongation by RNA polymerase II"/>
    <property type="evidence" value="ECO:0007669"/>
    <property type="project" value="TreeGrafter"/>
</dbReference>
<organism evidence="6 7">
    <name type="scientific">Euplotes crassus</name>
    <dbReference type="NCBI Taxonomy" id="5936"/>
    <lineage>
        <taxon>Eukaryota</taxon>
        <taxon>Sar</taxon>
        <taxon>Alveolata</taxon>
        <taxon>Ciliophora</taxon>
        <taxon>Intramacronucleata</taxon>
        <taxon>Spirotrichea</taxon>
        <taxon>Hypotrichia</taxon>
        <taxon>Euplotida</taxon>
        <taxon>Euplotidae</taxon>
        <taxon>Moneuplotes</taxon>
    </lineage>
</organism>
<keyword evidence="2 3" id="KW-0802">TPR repeat</keyword>
<keyword evidence="1" id="KW-0677">Repeat</keyword>
<dbReference type="InterPro" id="IPR011990">
    <property type="entry name" value="TPR-like_helical_dom_sf"/>
</dbReference>
<dbReference type="SUPFAM" id="SSF81901">
    <property type="entry name" value="HCP-like"/>
    <property type="match status" value="1"/>
</dbReference>
<dbReference type="Pfam" id="PF13432">
    <property type="entry name" value="TPR_16"/>
    <property type="match status" value="1"/>
</dbReference>
<feature type="compositionally biased region" description="Acidic residues" evidence="5">
    <location>
        <begin position="1117"/>
        <end position="1134"/>
    </location>
</feature>
<feature type="compositionally biased region" description="Basic and acidic residues" evidence="5">
    <location>
        <begin position="1000"/>
        <end position="1010"/>
    </location>
</feature>